<feature type="chain" id="PRO_5030949406" evidence="2">
    <location>
        <begin position="24"/>
        <end position="511"/>
    </location>
</feature>
<feature type="signal peptide" evidence="2">
    <location>
        <begin position="1"/>
        <end position="23"/>
    </location>
</feature>
<reference evidence="4 5" key="1">
    <citation type="submission" date="2020-07" db="EMBL/GenBank/DDBJ databases">
        <authorList>
            <person name="Sun Q."/>
        </authorList>
    </citation>
    <scope>NUCLEOTIDE SEQUENCE [LARGE SCALE GENOMIC DNA]</scope>
    <source>
        <strain evidence="4 5">MAH-1</strain>
    </source>
</reference>
<dbReference type="EMBL" id="JACBJI010000001">
    <property type="protein sequence ID" value="NYA69962.1"/>
    <property type="molecule type" value="Genomic_DNA"/>
</dbReference>
<protein>
    <submittedName>
        <fullName evidence="4">T9SS type A sorting domain-containing protein</fullName>
    </submittedName>
</protein>
<evidence type="ECO:0000313" key="4">
    <source>
        <dbReference type="EMBL" id="NYA69962.1"/>
    </source>
</evidence>
<gene>
    <name evidence="4" type="ORF">HZF10_03445</name>
</gene>
<evidence type="ECO:0000256" key="2">
    <source>
        <dbReference type="SAM" id="SignalP"/>
    </source>
</evidence>
<evidence type="ECO:0000259" key="3">
    <source>
        <dbReference type="Pfam" id="PF18962"/>
    </source>
</evidence>
<comment type="caution">
    <text evidence="4">The sequence shown here is derived from an EMBL/GenBank/DDBJ whole genome shotgun (WGS) entry which is preliminary data.</text>
</comment>
<dbReference type="AlphaFoldDB" id="A0A7Y9C680"/>
<dbReference type="Gene3D" id="2.60.40.3080">
    <property type="match status" value="1"/>
</dbReference>
<feature type="domain" description="Secretion system C-terminal sorting" evidence="3">
    <location>
        <begin position="441"/>
        <end position="509"/>
    </location>
</feature>
<accession>A0A7Y9C680</accession>
<organism evidence="4 5">
    <name type="scientific">Flavobacterium agri</name>
    <dbReference type="NCBI Taxonomy" id="2743471"/>
    <lineage>
        <taxon>Bacteria</taxon>
        <taxon>Pseudomonadati</taxon>
        <taxon>Bacteroidota</taxon>
        <taxon>Flavobacteriia</taxon>
        <taxon>Flavobacteriales</taxon>
        <taxon>Flavobacteriaceae</taxon>
        <taxon>Flavobacterium</taxon>
    </lineage>
</organism>
<dbReference type="Pfam" id="PF18962">
    <property type="entry name" value="Por_Secre_tail"/>
    <property type="match status" value="1"/>
</dbReference>
<dbReference type="PANTHER" id="PTHR42754">
    <property type="entry name" value="ENDOGLUCANASE"/>
    <property type="match status" value="1"/>
</dbReference>
<sequence length="511" mass="54645">MIKKLLYLLLPACALGQAPVVQWNRTLGTSSVDIGMDIAETNDGGIVVMGDAWSQTSAVQNAHGDNEMWLVKLNPDGTTAWNRAFGGALSDHGRKVIPTQDGNYIIAGTTYSSNGDVSQSHGMGDYWIAKVSASANTGNVFWQKSFGGTHNDFLDQVIETPDAGYVLFGHSRSTDGQVGTNHGIEDLWIIKIDASANIVWQHVYGGSGEDIIHKAISTSDGGYLALGYTNSNDGDLTQNHGIEDGYALKIAADGTLQWSKQYGGSLFDVFYSAVEVDGAYILAGTTASDDGDVNQQHDVHDGWLLKIGMDGQILESHLYGGEGSDSFESIELASNGDIVVAGNTLSNTGDVSGNHGQFDVWLVRFDPNLDIIWQKCIGASSSDVAYGLCLTSDGGYATIGYTESNNEYDVQPNHGIYDFYVTKLVPEALAVDHPDPISVELFPNPVATELQLRFRDGMTADSVTITDMTGKTVLSENPVSNSVDVSSLASGTYLIAISAGNKSFTSKFIKK</sequence>
<name>A0A7Y9C680_9FLAO</name>
<keyword evidence="1 2" id="KW-0732">Signal</keyword>
<evidence type="ECO:0000256" key="1">
    <source>
        <dbReference type="ARBA" id="ARBA00022729"/>
    </source>
</evidence>
<dbReference type="RefSeq" id="WP_176004780.1">
    <property type="nucleotide sequence ID" value="NZ_JABWMI010000005.1"/>
</dbReference>
<proteinExistence type="predicted"/>
<evidence type="ECO:0000313" key="5">
    <source>
        <dbReference type="Proteomes" id="UP000535020"/>
    </source>
</evidence>
<dbReference type="NCBIfam" id="TIGR04183">
    <property type="entry name" value="Por_Secre_tail"/>
    <property type="match status" value="1"/>
</dbReference>
<keyword evidence="5" id="KW-1185">Reference proteome</keyword>
<dbReference type="PANTHER" id="PTHR42754:SF1">
    <property type="entry name" value="LIPOPROTEIN"/>
    <property type="match status" value="1"/>
</dbReference>
<dbReference type="InterPro" id="IPR026444">
    <property type="entry name" value="Secre_tail"/>
</dbReference>
<dbReference type="Proteomes" id="UP000535020">
    <property type="component" value="Unassembled WGS sequence"/>
</dbReference>